<sequence length="105" mass="12170">MVTVAFCWDGTTRSVFLLVLNTVLYLITRSHQLKSSTSSNTFNQFNPWDQGVTYLDRYLQDSWQNFVEEEDFSVDATNLIDFVSRRQRPKSCALIRVHQAGSPFL</sequence>
<dbReference type="EMBL" id="LJIJ01000022">
    <property type="protein sequence ID" value="ODN05458.1"/>
    <property type="molecule type" value="Genomic_DNA"/>
</dbReference>
<dbReference type="AlphaFoldDB" id="A0A1D2NJJ9"/>
<protein>
    <submittedName>
        <fullName evidence="2">Uncharacterized protein</fullName>
    </submittedName>
</protein>
<dbReference type="Proteomes" id="UP000094527">
    <property type="component" value="Unassembled WGS sequence"/>
</dbReference>
<evidence type="ECO:0000256" key="1">
    <source>
        <dbReference type="SAM" id="Phobius"/>
    </source>
</evidence>
<feature type="transmembrane region" description="Helical" evidence="1">
    <location>
        <begin position="12"/>
        <end position="28"/>
    </location>
</feature>
<organism evidence="2 3">
    <name type="scientific">Orchesella cincta</name>
    <name type="common">Springtail</name>
    <name type="synonym">Podura cincta</name>
    <dbReference type="NCBI Taxonomy" id="48709"/>
    <lineage>
        <taxon>Eukaryota</taxon>
        <taxon>Metazoa</taxon>
        <taxon>Ecdysozoa</taxon>
        <taxon>Arthropoda</taxon>
        <taxon>Hexapoda</taxon>
        <taxon>Collembola</taxon>
        <taxon>Entomobryomorpha</taxon>
        <taxon>Entomobryoidea</taxon>
        <taxon>Orchesellidae</taxon>
        <taxon>Orchesellinae</taxon>
        <taxon>Orchesella</taxon>
    </lineage>
</organism>
<proteinExistence type="predicted"/>
<evidence type="ECO:0000313" key="3">
    <source>
        <dbReference type="Proteomes" id="UP000094527"/>
    </source>
</evidence>
<gene>
    <name evidence="2" type="ORF">Ocin01_01213</name>
</gene>
<name>A0A1D2NJJ9_ORCCI</name>
<keyword evidence="1" id="KW-1133">Transmembrane helix</keyword>
<comment type="caution">
    <text evidence="2">The sequence shown here is derived from an EMBL/GenBank/DDBJ whole genome shotgun (WGS) entry which is preliminary data.</text>
</comment>
<reference evidence="2 3" key="1">
    <citation type="journal article" date="2016" name="Genome Biol. Evol.">
        <title>Gene Family Evolution Reflects Adaptation to Soil Environmental Stressors in the Genome of the Collembolan Orchesella cincta.</title>
        <authorList>
            <person name="Faddeeva-Vakhrusheva A."/>
            <person name="Derks M.F."/>
            <person name="Anvar S.Y."/>
            <person name="Agamennone V."/>
            <person name="Suring W."/>
            <person name="Smit S."/>
            <person name="van Straalen N.M."/>
            <person name="Roelofs D."/>
        </authorList>
    </citation>
    <scope>NUCLEOTIDE SEQUENCE [LARGE SCALE GENOMIC DNA]</scope>
    <source>
        <tissue evidence="2">Mixed pool</tissue>
    </source>
</reference>
<evidence type="ECO:0000313" key="2">
    <source>
        <dbReference type="EMBL" id="ODN05458.1"/>
    </source>
</evidence>
<accession>A0A1D2NJJ9</accession>
<keyword evidence="1" id="KW-0472">Membrane</keyword>
<keyword evidence="1" id="KW-0812">Transmembrane</keyword>
<keyword evidence="3" id="KW-1185">Reference proteome</keyword>